<gene>
    <name evidence="2" type="ORF">LAMO00422_LOCUS17611</name>
</gene>
<organism evidence="2">
    <name type="scientific">Amorphochlora amoebiformis</name>
    <dbReference type="NCBI Taxonomy" id="1561963"/>
    <lineage>
        <taxon>Eukaryota</taxon>
        <taxon>Sar</taxon>
        <taxon>Rhizaria</taxon>
        <taxon>Cercozoa</taxon>
        <taxon>Chlorarachniophyceae</taxon>
        <taxon>Amorphochlora</taxon>
    </lineage>
</organism>
<proteinExistence type="predicted"/>
<dbReference type="EMBL" id="HBEM01025928">
    <property type="protein sequence ID" value="CAD8458660.1"/>
    <property type="molecule type" value="Transcribed_RNA"/>
</dbReference>
<name>A0A7S0DLE6_9EUKA</name>
<feature type="non-terminal residue" evidence="2">
    <location>
        <position position="100"/>
    </location>
</feature>
<accession>A0A7S0DLE6</accession>
<protein>
    <submittedName>
        <fullName evidence="2">Uncharacterized protein</fullName>
    </submittedName>
</protein>
<dbReference type="AlphaFoldDB" id="A0A7S0DLE6"/>
<reference evidence="2" key="1">
    <citation type="submission" date="2021-01" db="EMBL/GenBank/DDBJ databases">
        <authorList>
            <person name="Corre E."/>
            <person name="Pelletier E."/>
            <person name="Niang G."/>
            <person name="Scheremetjew M."/>
            <person name="Finn R."/>
            <person name="Kale V."/>
            <person name="Holt S."/>
            <person name="Cochrane G."/>
            <person name="Meng A."/>
            <person name="Brown T."/>
            <person name="Cohen L."/>
        </authorList>
    </citation>
    <scope>NUCLEOTIDE SEQUENCE</scope>
    <source>
        <strain evidence="2">CCMP2058</strain>
    </source>
</reference>
<evidence type="ECO:0000313" key="2">
    <source>
        <dbReference type="EMBL" id="CAD8458660.1"/>
    </source>
</evidence>
<sequence length="100" mass="10625">MGGCCSTPEEKERQASVPHLPGDYGLNSNITKHKLHEKLEARNKASNTSADVVSRQPYLKKDSIQTHQTATSSSGKELAGVKALVPVELPISNIGEEAGG</sequence>
<feature type="region of interest" description="Disordered" evidence="1">
    <location>
        <begin position="1"/>
        <end position="27"/>
    </location>
</feature>
<evidence type="ECO:0000256" key="1">
    <source>
        <dbReference type="SAM" id="MobiDB-lite"/>
    </source>
</evidence>